<organism evidence="7 8">
    <name type="scientific">Longivirga aurantiaca</name>
    <dbReference type="NCBI Taxonomy" id="1837743"/>
    <lineage>
        <taxon>Bacteria</taxon>
        <taxon>Bacillati</taxon>
        <taxon>Actinomycetota</taxon>
        <taxon>Actinomycetes</taxon>
        <taxon>Sporichthyales</taxon>
        <taxon>Sporichthyaceae</taxon>
        <taxon>Longivirga</taxon>
    </lineage>
</organism>
<name>A0ABW1T2M9_9ACTN</name>
<evidence type="ECO:0000256" key="4">
    <source>
        <dbReference type="ARBA" id="ARBA00022989"/>
    </source>
</evidence>
<feature type="transmembrane region" description="Helical" evidence="6">
    <location>
        <begin position="69"/>
        <end position="86"/>
    </location>
</feature>
<comment type="subcellular location">
    <subcellularLocation>
        <location evidence="1">Cell membrane</location>
        <topology evidence="1">Multi-pass membrane protein</topology>
    </subcellularLocation>
</comment>
<keyword evidence="4 6" id="KW-1133">Transmembrane helix</keyword>
<dbReference type="InterPro" id="IPR022791">
    <property type="entry name" value="L-PG_synthase/AglD"/>
</dbReference>
<dbReference type="PANTHER" id="PTHR39087:SF2">
    <property type="entry name" value="UPF0104 MEMBRANE PROTEIN MJ1595"/>
    <property type="match status" value="1"/>
</dbReference>
<feature type="transmembrane region" description="Helical" evidence="6">
    <location>
        <begin position="140"/>
        <end position="166"/>
    </location>
</feature>
<evidence type="ECO:0000313" key="8">
    <source>
        <dbReference type="Proteomes" id="UP001596138"/>
    </source>
</evidence>
<keyword evidence="5 6" id="KW-0472">Membrane</keyword>
<comment type="caution">
    <text evidence="7">The sequence shown here is derived from an EMBL/GenBank/DDBJ whole genome shotgun (WGS) entry which is preliminary data.</text>
</comment>
<feature type="transmembrane region" description="Helical" evidence="6">
    <location>
        <begin position="252"/>
        <end position="272"/>
    </location>
</feature>
<accession>A0ABW1T2M9</accession>
<dbReference type="NCBIfam" id="TIGR00374">
    <property type="entry name" value="flippase-like domain"/>
    <property type="match status" value="1"/>
</dbReference>
<keyword evidence="3 6" id="KW-0812">Transmembrane</keyword>
<keyword evidence="8" id="KW-1185">Reference proteome</keyword>
<dbReference type="Proteomes" id="UP001596138">
    <property type="component" value="Unassembled WGS sequence"/>
</dbReference>
<gene>
    <name evidence="7" type="ORF">ACFQGU_13855</name>
</gene>
<dbReference type="PANTHER" id="PTHR39087">
    <property type="entry name" value="UPF0104 MEMBRANE PROTEIN MJ1595"/>
    <property type="match status" value="1"/>
</dbReference>
<evidence type="ECO:0000256" key="6">
    <source>
        <dbReference type="SAM" id="Phobius"/>
    </source>
</evidence>
<reference evidence="8" key="1">
    <citation type="journal article" date="2019" name="Int. J. Syst. Evol. Microbiol.">
        <title>The Global Catalogue of Microorganisms (GCM) 10K type strain sequencing project: providing services to taxonomists for standard genome sequencing and annotation.</title>
        <authorList>
            <consortium name="The Broad Institute Genomics Platform"/>
            <consortium name="The Broad Institute Genome Sequencing Center for Infectious Disease"/>
            <person name="Wu L."/>
            <person name="Ma J."/>
        </authorList>
    </citation>
    <scope>NUCLEOTIDE SEQUENCE [LARGE SCALE GENOMIC DNA]</scope>
    <source>
        <strain evidence="8">CGMCC 4.7317</strain>
    </source>
</reference>
<keyword evidence="2" id="KW-1003">Cell membrane</keyword>
<feature type="transmembrane region" description="Helical" evidence="6">
    <location>
        <begin position="334"/>
        <end position="351"/>
    </location>
</feature>
<evidence type="ECO:0000256" key="3">
    <source>
        <dbReference type="ARBA" id="ARBA00022692"/>
    </source>
</evidence>
<feature type="transmembrane region" description="Helical" evidence="6">
    <location>
        <begin position="106"/>
        <end position="128"/>
    </location>
</feature>
<sequence length="371" mass="38378">MSDDATIPAADDAAVQAAGPRPALDKKKSIIFGLIGLAVLVIIFVKVIPQIGSYSDAVESLKRMNVSDIVLIALMVLIYLAFYPLPFMAATPGLPYGRAFQINQGAFAISNGIPAGGAFGLGVQYAMLASWRVPPTVATAAIGAVGVWSVFVTLGLPVFGVFALWASGLVDVSSYVKYALIGLGVLTAMIVVFALIMRSEALAVKIGELGNKLVNPVLTRFKRDAIDLVGSVLSFRNDTVDLVKKRWHVITGAQLGVSITQGLILLAALWGVQGDGNHTPALAVLGAYAVAQIGIMIPLTPGGLGTVDALMLGILTAAGVSTGDATAATLVWRAASFVPQIIVGILSLVVWSRTAAKALAAATDSTESQPA</sequence>
<dbReference type="Pfam" id="PF03706">
    <property type="entry name" value="LPG_synthase_TM"/>
    <property type="match status" value="1"/>
</dbReference>
<dbReference type="EMBL" id="JBHSTI010000008">
    <property type="protein sequence ID" value="MFC6238967.1"/>
    <property type="molecule type" value="Genomic_DNA"/>
</dbReference>
<evidence type="ECO:0000256" key="1">
    <source>
        <dbReference type="ARBA" id="ARBA00004651"/>
    </source>
</evidence>
<evidence type="ECO:0000256" key="2">
    <source>
        <dbReference type="ARBA" id="ARBA00022475"/>
    </source>
</evidence>
<protein>
    <submittedName>
        <fullName evidence="7">YbhN family protein</fullName>
    </submittedName>
</protein>
<feature type="transmembrane region" description="Helical" evidence="6">
    <location>
        <begin position="30"/>
        <end position="48"/>
    </location>
</feature>
<feature type="transmembrane region" description="Helical" evidence="6">
    <location>
        <begin position="178"/>
        <end position="197"/>
    </location>
</feature>
<evidence type="ECO:0000256" key="5">
    <source>
        <dbReference type="ARBA" id="ARBA00023136"/>
    </source>
</evidence>
<proteinExistence type="predicted"/>
<evidence type="ECO:0000313" key="7">
    <source>
        <dbReference type="EMBL" id="MFC6238967.1"/>
    </source>
</evidence>
<dbReference type="RefSeq" id="WP_386767630.1">
    <property type="nucleotide sequence ID" value="NZ_JBHSTI010000008.1"/>
</dbReference>